<evidence type="ECO:0000256" key="8">
    <source>
        <dbReference type="ARBA" id="ARBA00023242"/>
    </source>
</evidence>
<dbReference type="GO" id="GO:0005634">
    <property type="term" value="C:nucleus"/>
    <property type="evidence" value="ECO:0007669"/>
    <property type="project" value="UniProtKB-SubCell"/>
</dbReference>
<protein>
    <recommendedName>
        <fullName evidence="4">Nuclear protein MDM1</fullName>
    </recommendedName>
</protein>
<comment type="subcellular location">
    <subcellularLocation>
        <location evidence="1">Cytoplasm</location>
        <location evidence="1">Cytoskeleton</location>
        <location evidence="1">Microtubule organizing center</location>
        <location evidence="1">Centrosome</location>
        <location evidence="1">Centriole</location>
    </subcellularLocation>
    <subcellularLocation>
        <location evidence="2">Nucleus</location>
    </subcellularLocation>
</comment>
<feature type="compositionally biased region" description="Low complexity" evidence="10">
    <location>
        <begin position="397"/>
        <end position="410"/>
    </location>
</feature>
<feature type="region of interest" description="Disordered" evidence="10">
    <location>
        <begin position="302"/>
        <end position="503"/>
    </location>
</feature>
<evidence type="ECO:0000256" key="4">
    <source>
        <dbReference type="ARBA" id="ARBA00013508"/>
    </source>
</evidence>
<feature type="compositionally biased region" description="Basic residues" evidence="10">
    <location>
        <begin position="364"/>
        <end position="376"/>
    </location>
</feature>
<dbReference type="PANTHER" id="PTHR32078">
    <property type="entry name" value="NUCLEAR PROTEIN MDM1"/>
    <property type="match status" value="1"/>
</dbReference>
<dbReference type="GO" id="GO:0005814">
    <property type="term" value="C:centriole"/>
    <property type="evidence" value="ECO:0007669"/>
    <property type="project" value="UniProtKB-SubCell"/>
</dbReference>
<proteinExistence type="inferred from homology"/>
<feature type="region of interest" description="Disordered" evidence="10">
    <location>
        <begin position="17"/>
        <end position="39"/>
    </location>
</feature>
<keyword evidence="12" id="KW-1185">Reference proteome</keyword>
<evidence type="ECO:0000256" key="10">
    <source>
        <dbReference type="SAM" id="MobiDB-lite"/>
    </source>
</evidence>
<accession>A0A1B0CT08</accession>
<dbReference type="GO" id="GO:0008017">
    <property type="term" value="F:microtubule binding"/>
    <property type="evidence" value="ECO:0007669"/>
    <property type="project" value="InterPro"/>
</dbReference>
<organism evidence="11 12">
    <name type="scientific">Lutzomyia longipalpis</name>
    <name type="common">Sand fly</name>
    <dbReference type="NCBI Taxonomy" id="7200"/>
    <lineage>
        <taxon>Eukaryota</taxon>
        <taxon>Metazoa</taxon>
        <taxon>Ecdysozoa</taxon>
        <taxon>Arthropoda</taxon>
        <taxon>Hexapoda</taxon>
        <taxon>Insecta</taxon>
        <taxon>Pterygota</taxon>
        <taxon>Neoptera</taxon>
        <taxon>Endopterygota</taxon>
        <taxon>Diptera</taxon>
        <taxon>Nematocera</taxon>
        <taxon>Psychodoidea</taxon>
        <taxon>Psychodidae</taxon>
        <taxon>Lutzomyia</taxon>
        <taxon>Lutzomyia</taxon>
    </lineage>
</organism>
<keyword evidence="5" id="KW-0963">Cytoplasm</keyword>
<evidence type="ECO:0000256" key="7">
    <source>
        <dbReference type="ARBA" id="ARBA00023212"/>
    </source>
</evidence>
<evidence type="ECO:0000256" key="6">
    <source>
        <dbReference type="ARBA" id="ARBA00022701"/>
    </source>
</evidence>
<evidence type="ECO:0000313" key="11">
    <source>
        <dbReference type="EnsemblMetazoa" id="LLOJ008007-PA"/>
    </source>
</evidence>
<feature type="compositionally biased region" description="Low complexity" evidence="10">
    <location>
        <begin position="427"/>
        <end position="436"/>
    </location>
</feature>
<dbReference type="InterPro" id="IPR029136">
    <property type="entry name" value="MDM1"/>
</dbReference>
<evidence type="ECO:0000256" key="1">
    <source>
        <dbReference type="ARBA" id="ARBA00004114"/>
    </source>
</evidence>
<dbReference type="Pfam" id="PF15501">
    <property type="entry name" value="MDM1"/>
    <property type="match status" value="1"/>
</dbReference>
<feature type="compositionally biased region" description="Polar residues" evidence="10">
    <location>
        <begin position="442"/>
        <end position="453"/>
    </location>
</feature>
<evidence type="ECO:0000256" key="5">
    <source>
        <dbReference type="ARBA" id="ARBA00022490"/>
    </source>
</evidence>
<comment type="function">
    <text evidence="9">Microtubule-binding protein that negatively regulates centriole duplication. Binds to and stabilizes microtubules.</text>
</comment>
<feature type="compositionally biased region" description="Polar residues" evidence="10">
    <location>
        <begin position="377"/>
        <end position="388"/>
    </location>
</feature>
<sequence>MVLLYTVEILAPGERCQVPSRRSKSEGPPESVANGRASSAMRDIVDGNQLSVKKTGESSGLFKKTISKLSTEYRLQFVWPNVHRVRRGQTDDTVEPPRKSISMGAIKQPAQSIPITSLPKTYLISAAAFELEPLVTKLDETLHNNTDKTMFRKKNYIAEPIDNNQRYSEKEKYGFSSDKADTITRNDNNLMANGYGVHGDSWFKEVLELRKKAGEYKCRGWGIEIDPDLYKKQEKLWEQVSRRSSLSALSLASTVRPFTKEEKDKENTKKSSPTKVPTHRGQVYPTFDSNAFLRRDAVRHHLERTTGPDVEEGTLLPSPTRDKLMPTIPKSKEDEYYSVQRGSPKKSITSRHESPQKSSPQKGSPKKIPKGSHKGRSQSVGPTVTDSAGSPKRQSRSTSSATAPTATTPAGKVAKKGPGPEERRPRPTTLSTTPKSFRTKSSRTLSAPNSHLPNPSLYGDADAPNNKNATHTHPIAPHLRKSVKTANNQQLRPKSAVINGDPMADSMIRFNRRNTKKSAESK</sequence>
<evidence type="ECO:0000313" key="12">
    <source>
        <dbReference type="Proteomes" id="UP000092461"/>
    </source>
</evidence>
<dbReference type="PANTHER" id="PTHR32078:SF1">
    <property type="entry name" value="NUCLEAR PROTEIN MDM1"/>
    <property type="match status" value="1"/>
</dbReference>
<keyword evidence="6" id="KW-0493">Microtubule</keyword>
<dbReference type="GO" id="GO:0046600">
    <property type="term" value="P:negative regulation of centriole replication"/>
    <property type="evidence" value="ECO:0007669"/>
    <property type="project" value="InterPro"/>
</dbReference>
<reference evidence="11" key="1">
    <citation type="submission" date="2020-05" db="UniProtKB">
        <authorList>
            <consortium name="EnsemblMetazoa"/>
        </authorList>
    </citation>
    <scope>IDENTIFICATION</scope>
    <source>
        <strain evidence="11">Jacobina</strain>
    </source>
</reference>
<keyword evidence="7" id="KW-0206">Cytoskeleton</keyword>
<dbReference type="Proteomes" id="UP000092461">
    <property type="component" value="Unassembled WGS sequence"/>
</dbReference>
<evidence type="ECO:0000256" key="9">
    <source>
        <dbReference type="ARBA" id="ARBA00045771"/>
    </source>
</evidence>
<dbReference type="GO" id="GO:0005874">
    <property type="term" value="C:microtubule"/>
    <property type="evidence" value="ECO:0007669"/>
    <property type="project" value="UniProtKB-KW"/>
</dbReference>
<comment type="similarity">
    <text evidence="3">Belongs to the MDM1 family.</text>
</comment>
<dbReference type="EMBL" id="AJWK01026844">
    <property type="status" value="NOT_ANNOTATED_CDS"/>
    <property type="molecule type" value="Genomic_DNA"/>
</dbReference>
<keyword evidence="8" id="KW-0539">Nucleus</keyword>
<feature type="compositionally biased region" description="Basic and acidic residues" evidence="10">
    <location>
        <begin position="258"/>
        <end position="269"/>
    </location>
</feature>
<name>A0A1B0CT08_LUTLO</name>
<dbReference type="VEuPathDB" id="VectorBase:LLONM1_005957"/>
<dbReference type="EnsemblMetazoa" id="LLOJ008007-RA">
    <property type="protein sequence ID" value="LLOJ008007-PA"/>
    <property type="gene ID" value="LLOJ008007"/>
</dbReference>
<evidence type="ECO:0000256" key="3">
    <source>
        <dbReference type="ARBA" id="ARBA00010494"/>
    </source>
</evidence>
<feature type="region of interest" description="Disordered" evidence="10">
    <location>
        <begin position="257"/>
        <end position="288"/>
    </location>
</feature>
<evidence type="ECO:0000256" key="2">
    <source>
        <dbReference type="ARBA" id="ARBA00004123"/>
    </source>
</evidence>
<feature type="compositionally biased region" description="Basic and acidic residues" evidence="10">
    <location>
        <begin position="320"/>
        <end position="335"/>
    </location>
</feature>
<dbReference type="AlphaFoldDB" id="A0A1B0CT08"/>
<dbReference type="VEuPathDB" id="VectorBase:LLOJ008007"/>